<dbReference type="GO" id="GO:0006261">
    <property type="term" value="P:DNA-templated DNA replication"/>
    <property type="evidence" value="ECO:0007669"/>
    <property type="project" value="TreeGrafter"/>
</dbReference>
<dbReference type="PANTHER" id="PTHR11669">
    <property type="entry name" value="REPLICATION FACTOR C / DNA POLYMERASE III GAMMA-TAU SUBUNIT"/>
    <property type="match status" value="1"/>
</dbReference>
<proteinExistence type="inferred from homology"/>
<dbReference type="GO" id="GO:0003689">
    <property type="term" value="F:DNA clamp loader activity"/>
    <property type="evidence" value="ECO:0007669"/>
    <property type="project" value="InterPro"/>
</dbReference>
<keyword evidence="3" id="KW-0067">ATP-binding</keyword>
<dbReference type="AlphaFoldDB" id="A0A382KZA3"/>
<dbReference type="HAMAP" id="MF_04162">
    <property type="entry name" value="T4_Clamp_Loader_L"/>
    <property type="match status" value="1"/>
</dbReference>
<evidence type="ECO:0000313" key="5">
    <source>
        <dbReference type="EMBL" id="SVC27981.1"/>
    </source>
</evidence>
<dbReference type="PANTHER" id="PTHR11669:SF20">
    <property type="entry name" value="REPLICATION FACTOR C SUBUNIT 4"/>
    <property type="match status" value="1"/>
</dbReference>
<name>A0A382KZA3_9ZZZZ</name>
<dbReference type="InterPro" id="IPR046388">
    <property type="entry name" value="T4_Clamp_Loader_L"/>
</dbReference>
<dbReference type="SUPFAM" id="SSF52540">
    <property type="entry name" value="P-loop containing nucleoside triphosphate hydrolases"/>
    <property type="match status" value="1"/>
</dbReference>
<dbReference type="CDD" id="cd00009">
    <property type="entry name" value="AAA"/>
    <property type="match status" value="1"/>
</dbReference>
<dbReference type="EMBL" id="UINC01082845">
    <property type="protein sequence ID" value="SVC27981.1"/>
    <property type="molecule type" value="Genomic_DNA"/>
</dbReference>
<evidence type="ECO:0000256" key="3">
    <source>
        <dbReference type="ARBA" id="ARBA00022840"/>
    </source>
</evidence>
<dbReference type="GO" id="GO:0005524">
    <property type="term" value="F:ATP binding"/>
    <property type="evidence" value="ECO:0007669"/>
    <property type="project" value="UniProtKB-KW"/>
</dbReference>
<dbReference type="InterPro" id="IPR050238">
    <property type="entry name" value="DNA_Rep/Repair_Clamp_Loader"/>
</dbReference>
<dbReference type="InterPro" id="IPR003959">
    <property type="entry name" value="ATPase_AAA_core"/>
</dbReference>
<keyword evidence="2" id="KW-0547">Nucleotide-binding</keyword>
<dbReference type="GO" id="GO:0005663">
    <property type="term" value="C:DNA replication factor C complex"/>
    <property type="evidence" value="ECO:0007669"/>
    <property type="project" value="TreeGrafter"/>
</dbReference>
<dbReference type="GO" id="GO:0006281">
    <property type="term" value="P:DNA repair"/>
    <property type="evidence" value="ECO:0007669"/>
    <property type="project" value="TreeGrafter"/>
</dbReference>
<feature type="domain" description="AAA+ ATPase" evidence="4">
    <location>
        <begin position="32"/>
        <end position="153"/>
    </location>
</feature>
<accession>A0A382KZA3</accession>
<dbReference type="GO" id="GO:0016887">
    <property type="term" value="F:ATP hydrolysis activity"/>
    <property type="evidence" value="ECO:0007669"/>
    <property type="project" value="InterPro"/>
</dbReference>
<evidence type="ECO:0000256" key="2">
    <source>
        <dbReference type="ARBA" id="ARBA00022741"/>
    </source>
</evidence>
<dbReference type="Gene3D" id="3.40.50.300">
    <property type="entry name" value="P-loop containing nucleotide triphosphate hydrolases"/>
    <property type="match status" value="1"/>
</dbReference>
<organism evidence="5">
    <name type="scientific">marine metagenome</name>
    <dbReference type="NCBI Taxonomy" id="408172"/>
    <lineage>
        <taxon>unclassified sequences</taxon>
        <taxon>metagenomes</taxon>
        <taxon>ecological metagenomes</taxon>
    </lineage>
</organism>
<dbReference type="Pfam" id="PF00004">
    <property type="entry name" value="AAA"/>
    <property type="match status" value="1"/>
</dbReference>
<reference evidence="5" key="1">
    <citation type="submission" date="2018-05" db="EMBL/GenBank/DDBJ databases">
        <authorList>
            <person name="Lanie J.A."/>
            <person name="Ng W.-L."/>
            <person name="Kazmierczak K.M."/>
            <person name="Andrzejewski T.M."/>
            <person name="Davidsen T.M."/>
            <person name="Wayne K.J."/>
            <person name="Tettelin H."/>
            <person name="Glass J.I."/>
            <person name="Rusch D."/>
            <person name="Podicherti R."/>
            <person name="Tsui H.-C.T."/>
            <person name="Winkler M.E."/>
        </authorList>
    </citation>
    <scope>NUCLEOTIDE SEQUENCE</scope>
</reference>
<gene>
    <name evidence="5" type="ORF">METZ01_LOCUS280835</name>
</gene>
<keyword evidence="1" id="KW-0235">DNA replication</keyword>
<dbReference type="InterPro" id="IPR027417">
    <property type="entry name" value="P-loop_NTPase"/>
</dbReference>
<dbReference type="InterPro" id="IPR048815">
    <property type="entry name" value="Gp44_lid"/>
</dbReference>
<dbReference type="InterPro" id="IPR003593">
    <property type="entry name" value="AAA+_ATPase"/>
</dbReference>
<dbReference type="Gene3D" id="1.20.272.10">
    <property type="match status" value="1"/>
</dbReference>
<dbReference type="SMART" id="SM00382">
    <property type="entry name" value="AAA"/>
    <property type="match status" value="1"/>
</dbReference>
<evidence type="ECO:0000259" key="4">
    <source>
        <dbReference type="SMART" id="SM00382"/>
    </source>
</evidence>
<protein>
    <recommendedName>
        <fullName evidence="4">AAA+ ATPase domain-containing protein</fullName>
    </recommendedName>
</protein>
<dbReference type="Gene3D" id="1.10.8.60">
    <property type="match status" value="1"/>
</dbReference>
<evidence type="ECO:0000256" key="1">
    <source>
        <dbReference type="ARBA" id="ARBA00022705"/>
    </source>
</evidence>
<sequence length="308" mass="35101">MWVEKYRPSKVSECVLPSDLQEPFSEYVEQGKVPNLILCGGPGSGKTTIARALCEEVGLDYLMVNGSDEGRNIDTVRTTLTQFCSSVSMTGKRKAIIMDEADYMNADSVQPALRGFIERFGNNVSFIFTANYRSRIIDPIHSRCAVFDFVIPNNEKPKIAENYLKLCEGILEKEEVKFERKVLIELIMKYFPDFRRVLNELQRYSVSGIIDTGILTNLNEINLAELIGGLKGKKFSEVRKWVNQNMDQDTAKLFRKLYDTFHQHLKPQSVPQAVLIIADYQYKSAFVADQEINMVACLTEIMVECSFK</sequence>
<dbReference type="Pfam" id="PF21328">
    <property type="entry name" value="Gp44_lid"/>
    <property type="match status" value="1"/>
</dbReference>